<evidence type="ECO:0000313" key="2">
    <source>
        <dbReference type="EMBL" id="ASC69495.1"/>
    </source>
</evidence>
<evidence type="ECO:0000256" key="1">
    <source>
        <dbReference type="SAM" id="MobiDB-lite"/>
    </source>
</evidence>
<name>A0A1Z3HGV3_9CYAN</name>
<protein>
    <recommendedName>
        <fullName evidence="4">SppA protein</fullName>
    </recommendedName>
</protein>
<dbReference type="PANTHER" id="PTHR35984">
    <property type="entry name" value="PERIPLASMIC SERINE PROTEASE"/>
    <property type="match status" value="1"/>
</dbReference>
<dbReference type="AlphaFoldDB" id="A0A1Z3HGV3"/>
<dbReference type="Pfam" id="PF01972">
    <property type="entry name" value="SDH_protease"/>
    <property type="match status" value="1"/>
</dbReference>
<keyword evidence="3" id="KW-1185">Reference proteome</keyword>
<dbReference type="PANTHER" id="PTHR35984:SF1">
    <property type="entry name" value="PERIPLASMIC SERINE PROTEASE"/>
    <property type="match status" value="1"/>
</dbReference>
<feature type="region of interest" description="Disordered" evidence="1">
    <location>
        <begin position="279"/>
        <end position="329"/>
    </location>
</feature>
<dbReference type="SUPFAM" id="SSF52096">
    <property type="entry name" value="ClpP/crotonase"/>
    <property type="match status" value="1"/>
</dbReference>
<sequence>MKMSIPKEIQDCIQTISNQLDADLLLYSADIDEENADILIEAIRKKAPKRENVVLILATYGGDPDAAYRITRCLKRAYSKFTLFIFGYCKSAGTLIAIGADEIVMSDLAELGPLDVQVLKENDFRRSSGLDLQQALTILGHETFNAFEVGFLSTIYKSGGVITSKMAADIASNMAIGLLAPIAGQIDPLRLGELSRSMQVAYEYGTRLNPNIKKSINKLVAGYPSHSFVIDREEAQELFRNVRKPTDAESILESVLYECARSPAPQDMIFSLDVSLTEEDQEYQEHKQAENLEEANEHGGQHEFNGKREHIDDATSTNESVGEDKAETT</sequence>
<dbReference type="GO" id="GO:0016020">
    <property type="term" value="C:membrane"/>
    <property type="evidence" value="ECO:0007669"/>
    <property type="project" value="InterPro"/>
</dbReference>
<gene>
    <name evidence="2" type="ORF">XM38_004220</name>
</gene>
<proteinExistence type="predicted"/>
<organism evidence="2 3">
    <name type="scientific">Halomicronema hongdechloris C2206</name>
    <dbReference type="NCBI Taxonomy" id="1641165"/>
    <lineage>
        <taxon>Bacteria</taxon>
        <taxon>Bacillati</taxon>
        <taxon>Cyanobacteriota</taxon>
        <taxon>Cyanophyceae</taxon>
        <taxon>Nodosilineales</taxon>
        <taxon>Nodosilineaceae</taxon>
        <taxon>Halomicronema</taxon>
    </lineage>
</organism>
<dbReference type="OrthoDB" id="1493005at2"/>
<accession>A0A1Z3HGV3</accession>
<dbReference type="Proteomes" id="UP000191901">
    <property type="component" value="Chromosome"/>
</dbReference>
<dbReference type="Gene3D" id="3.90.226.10">
    <property type="entry name" value="2-enoyl-CoA Hydratase, Chain A, domain 1"/>
    <property type="match status" value="1"/>
</dbReference>
<evidence type="ECO:0008006" key="4">
    <source>
        <dbReference type="Google" id="ProtNLM"/>
    </source>
</evidence>
<reference evidence="2 3" key="1">
    <citation type="journal article" date="2016" name="Biochim. Biophys. Acta">
        <title>Characterization of red-shifted phycobilisomes isolated from the chlorophyll f-containing cyanobacterium Halomicronema hongdechloris.</title>
        <authorList>
            <person name="Li Y."/>
            <person name="Lin Y."/>
            <person name="Garvey C.J."/>
            <person name="Birch D."/>
            <person name="Corkery R.W."/>
            <person name="Loughlin P.C."/>
            <person name="Scheer H."/>
            <person name="Willows R.D."/>
            <person name="Chen M."/>
        </authorList>
    </citation>
    <scope>NUCLEOTIDE SEQUENCE [LARGE SCALE GENOMIC DNA]</scope>
    <source>
        <strain evidence="2 3">C2206</strain>
    </source>
</reference>
<dbReference type="RefSeq" id="WP_080812555.1">
    <property type="nucleotide sequence ID" value="NZ_CP021983.2"/>
</dbReference>
<evidence type="ECO:0000313" key="3">
    <source>
        <dbReference type="Proteomes" id="UP000191901"/>
    </source>
</evidence>
<dbReference type="InterPro" id="IPR029045">
    <property type="entry name" value="ClpP/crotonase-like_dom_sf"/>
</dbReference>
<dbReference type="KEGG" id="hhg:XM38_004220"/>
<dbReference type="InterPro" id="IPR002825">
    <property type="entry name" value="Pept_S49_ser-pept_pro"/>
</dbReference>
<feature type="compositionally biased region" description="Basic and acidic residues" evidence="1">
    <location>
        <begin position="283"/>
        <end position="313"/>
    </location>
</feature>
<dbReference type="EMBL" id="CP021983">
    <property type="protein sequence ID" value="ASC69495.1"/>
    <property type="molecule type" value="Genomic_DNA"/>
</dbReference>